<dbReference type="InterPro" id="IPR016187">
    <property type="entry name" value="CTDL_fold"/>
</dbReference>
<accession>A0AAN8XNQ2</accession>
<dbReference type="PROSITE" id="PS50041">
    <property type="entry name" value="C_TYPE_LECTIN_2"/>
    <property type="match status" value="1"/>
</dbReference>
<reference evidence="2 3" key="1">
    <citation type="submission" date="2023-11" db="EMBL/GenBank/DDBJ databases">
        <title>Halocaridina rubra genome assembly.</title>
        <authorList>
            <person name="Smith C."/>
        </authorList>
    </citation>
    <scope>NUCLEOTIDE SEQUENCE [LARGE SCALE GENOMIC DNA]</scope>
    <source>
        <strain evidence="2">EP-1</strain>
        <tissue evidence="2">Whole</tissue>
    </source>
</reference>
<dbReference type="Proteomes" id="UP001381693">
    <property type="component" value="Unassembled WGS sequence"/>
</dbReference>
<dbReference type="Pfam" id="PF00059">
    <property type="entry name" value="Lectin_C"/>
    <property type="match status" value="1"/>
</dbReference>
<protein>
    <recommendedName>
        <fullName evidence="1">C-type lectin domain-containing protein</fullName>
    </recommendedName>
</protein>
<dbReference type="EMBL" id="JAXCGZ010001944">
    <property type="protein sequence ID" value="KAK7084918.1"/>
    <property type="molecule type" value="Genomic_DNA"/>
</dbReference>
<comment type="caution">
    <text evidence="2">The sequence shown here is derived from an EMBL/GenBank/DDBJ whole genome shotgun (WGS) entry which is preliminary data.</text>
</comment>
<dbReference type="InterPro" id="IPR001304">
    <property type="entry name" value="C-type_lectin-like"/>
</dbReference>
<dbReference type="CDD" id="cd00037">
    <property type="entry name" value="CLECT"/>
    <property type="match status" value="1"/>
</dbReference>
<dbReference type="AlphaFoldDB" id="A0AAN8XNQ2"/>
<dbReference type="Gene3D" id="3.10.100.10">
    <property type="entry name" value="Mannose-Binding Protein A, subunit A"/>
    <property type="match status" value="1"/>
</dbReference>
<evidence type="ECO:0000259" key="1">
    <source>
        <dbReference type="PROSITE" id="PS50041"/>
    </source>
</evidence>
<proteinExistence type="predicted"/>
<sequence length="114" mass="13039">MSIREFDGDLANPYDLYDIVLFLDESFPDSVYSTSGGWGFWVGATLKDDGNWQWVSGVPVDVQVDFWGRGEPGEPLENNERCLFLHSWWRFRAGADSCDNKKYFICELKTAPST</sequence>
<organism evidence="2 3">
    <name type="scientific">Halocaridina rubra</name>
    <name type="common">Hawaiian red shrimp</name>
    <dbReference type="NCBI Taxonomy" id="373956"/>
    <lineage>
        <taxon>Eukaryota</taxon>
        <taxon>Metazoa</taxon>
        <taxon>Ecdysozoa</taxon>
        <taxon>Arthropoda</taxon>
        <taxon>Crustacea</taxon>
        <taxon>Multicrustacea</taxon>
        <taxon>Malacostraca</taxon>
        <taxon>Eumalacostraca</taxon>
        <taxon>Eucarida</taxon>
        <taxon>Decapoda</taxon>
        <taxon>Pleocyemata</taxon>
        <taxon>Caridea</taxon>
        <taxon>Atyoidea</taxon>
        <taxon>Atyidae</taxon>
        <taxon>Halocaridina</taxon>
    </lineage>
</organism>
<dbReference type="SUPFAM" id="SSF56436">
    <property type="entry name" value="C-type lectin-like"/>
    <property type="match status" value="1"/>
</dbReference>
<evidence type="ECO:0000313" key="3">
    <source>
        <dbReference type="Proteomes" id="UP001381693"/>
    </source>
</evidence>
<gene>
    <name evidence="2" type="ORF">SK128_015361</name>
</gene>
<evidence type="ECO:0000313" key="2">
    <source>
        <dbReference type="EMBL" id="KAK7084918.1"/>
    </source>
</evidence>
<dbReference type="InterPro" id="IPR016186">
    <property type="entry name" value="C-type_lectin-like/link_sf"/>
</dbReference>
<keyword evidence="3" id="KW-1185">Reference proteome</keyword>
<name>A0AAN8XNQ2_HALRR</name>
<feature type="domain" description="C-type lectin" evidence="1">
    <location>
        <begin position="24"/>
        <end position="107"/>
    </location>
</feature>